<keyword evidence="2" id="KW-1185">Reference proteome</keyword>
<evidence type="ECO:0000313" key="1">
    <source>
        <dbReference type="EMBL" id="KPL72171.1"/>
    </source>
</evidence>
<comment type="caution">
    <text evidence="1">The sequence shown here is derived from an EMBL/GenBank/DDBJ whole genome shotgun (WGS) entry which is preliminary data.</text>
</comment>
<evidence type="ECO:0000313" key="2">
    <source>
        <dbReference type="Proteomes" id="UP000050417"/>
    </source>
</evidence>
<accession>A0A0P6XAI1</accession>
<dbReference type="EMBL" id="LGCL01000039">
    <property type="protein sequence ID" value="KPL72171.1"/>
    <property type="molecule type" value="Genomic_DNA"/>
</dbReference>
<gene>
    <name evidence="1" type="ORF">ADN00_15165</name>
</gene>
<reference evidence="1 2" key="1">
    <citation type="submission" date="2015-07" db="EMBL/GenBank/DDBJ databases">
        <title>Genome sequence of Ornatilinea apprima DSM 23815.</title>
        <authorList>
            <person name="Hemp J."/>
            <person name="Ward L.M."/>
            <person name="Pace L.A."/>
            <person name="Fischer W.W."/>
        </authorList>
    </citation>
    <scope>NUCLEOTIDE SEQUENCE [LARGE SCALE GENOMIC DNA]</scope>
    <source>
        <strain evidence="1 2">P3M-1</strain>
    </source>
</reference>
<organism evidence="1 2">
    <name type="scientific">Ornatilinea apprima</name>
    <dbReference type="NCBI Taxonomy" id="1134406"/>
    <lineage>
        <taxon>Bacteria</taxon>
        <taxon>Bacillati</taxon>
        <taxon>Chloroflexota</taxon>
        <taxon>Anaerolineae</taxon>
        <taxon>Anaerolineales</taxon>
        <taxon>Anaerolineaceae</taxon>
        <taxon>Ornatilinea</taxon>
    </lineage>
</organism>
<dbReference type="AlphaFoldDB" id="A0A0P6XAI1"/>
<dbReference type="Proteomes" id="UP000050417">
    <property type="component" value="Unassembled WGS sequence"/>
</dbReference>
<name>A0A0P6XAI1_9CHLR</name>
<sequence length="59" mass="6474">MPMGTPGYDQVYEGTNYEGEPVRIVSTRALEADESIDLTPSIGENARYFTEGPGYEAMP</sequence>
<proteinExistence type="predicted"/>
<protein>
    <submittedName>
        <fullName evidence="1">Uncharacterized protein</fullName>
    </submittedName>
</protein>